<name>A0A1M5JCH3_9FIRM</name>
<evidence type="ECO:0000313" key="2">
    <source>
        <dbReference type="Proteomes" id="UP000242329"/>
    </source>
</evidence>
<organism evidence="1 2">
    <name type="scientific">Thermosyntropha lipolytica DSM 11003</name>
    <dbReference type="NCBI Taxonomy" id="1123382"/>
    <lineage>
        <taxon>Bacteria</taxon>
        <taxon>Bacillati</taxon>
        <taxon>Bacillota</taxon>
        <taxon>Clostridia</taxon>
        <taxon>Eubacteriales</taxon>
        <taxon>Syntrophomonadaceae</taxon>
        <taxon>Thermosyntropha</taxon>
    </lineage>
</organism>
<dbReference type="AlphaFoldDB" id="A0A1M5JCH3"/>
<accession>A0A1M5JCH3</accession>
<reference evidence="2" key="1">
    <citation type="submission" date="2016-11" db="EMBL/GenBank/DDBJ databases">
        <authorList>
            <person name="Varghese N."/>
            <person name="Submissions S."/>
        </authorList>
    </citation>
    <scope>NUCLEOTIDE SEQUENCE [LARGE SCALE GENOMIC DNA]</scope>
    <source>
        <strain evidence="2">DSM 11003</strain>
    </source>
</reference>
<evidence type="ECO:0000313" key="1">
    <source>
        <dbReference type="EMBL" id="SHG37693.1"/>
    </source>
</evidence>
<gene>
    <name evidence="1" type="ORF">SAMN02745221_00042</name>
</gene>
<sequence length="86" mass="10196">MRLMADVTVTVTSNGRDYIDTVRMEFEDEDYTEFDFGGFFRDLVNKLKPVVVEALPKERIVIDIKNIRRSMVDREKLEEAYVKCER</sequence>
<dbReference type="EMBL" id="FQWY01000002">
    <property type="protein sequence ID" value="SHG37693.1"/>
    <property type="molecule type" value="Genomic_DNA"/>
</dbReference>
<keyword evidence="2" id="KW-1185">Reference proteome</keyword>
<dbReference type="RefSeq" id="WP_073088773.1">
    <property type="nucleotide sequence ID" value="NZ_FQWY01000002.1"/>
</dbReference>
<dbReference type="STRING" id="1123382.SAMN02745221_00042"/>
<proteinExistence type="predicted"/>
<protein>
    <submittedName>
        <fullName evidence="1">Uncharacterized protein</fullName>
    </submittedName>
</protein>
<dbReference type="Proteomes" id="UP000242329">
    <property type="component" value="Unassembled WGS sequence"/>
</dbReference>